<sequence length="465" mass="52498">MFEKIKGILWRLFGRKTIVPDIEIAAQDQFGRDYEQAQDINFTAVFANKLASLIVTESLVTADGKNPRAEFIDGCISDVWDQAKKITARALGTGGVVLIPYAAGGKIFTDIVPQDRFYINDVCGRNIRAASVLADVIVRDGKRYARYTDYMLENGVYIIRNRAECEGKRIPLEFIQEWKQMQEEIRIANVDKMLFAHLKCPVDNRRAHDFYGVPITYGCGKIIADIRECMEQIRDEFAQKQVRVFADEALFGNSEAIEGTLFKRFMVGGSLENGPFLEVFDPAIRESSYYTRLTHLFELLEKAVGVSRGILTEQVTQGATATEIKRASYDTFALVENMRKNWEKAAQELAYAYNVLAEFYGITPPGDFTIRWDWSYALIESSTESWQELVTGVQLGIIRKEELRQFIRPNESIAEAKKAIREINKQDMEATAQNPASTKTGKTQEAESEKNTAGITEVTAMGGLK</sequence>
<reference evidence="2" key="2">
    <citation type="journal article" date="2021" name="PeerJ">
        <title>Extensive microbial diversity within the chicken gut microbiome revealed by metagenomics and culture.</title>
        <authorList>
            <person name="Gilroy R."/>
            <person name="Ravi A."/>
            <person name="Getino M."/>
            <person name="Pursley I."/>
            <person name="Horton D.L."/>
            <person name="Alikhan N.F."/>
            <person name="Baker D."/>
            <person name="Gharbi K."/>
            <person name="Hall N."/>
            <person name="Watson M."/>
            <person name="Adriaenssens E.M."/>
            <person name="Foster-Nyarko E."/>
            <person name="Jarju S."/>
            <person name="Secka A."/>
            <person name="Antonio M."/>
            <person name="Oren A."/>
            <person name="Chaudhuri R.R."/>
            <person name="La Ragione R."/>
            <person name="Hildebrand F."/>
            <person name="Pallen M.J."/>
        </authorList>
    </citation>
    <scope>NUCLEOTIDE SEQUENCE</scope>
    <source>
        <strain evidence="2">ChiSjej4B22-9803</strain>
    </source>
</reference>
<reference evidence="2" key="1">
    <citation type="submission" date="2020-10" db="EMBL/GenBank/DDBJ databases">
        <authorList>
            <person name="Gilroy R."/>
        </authorList>
    </citation>
    <scope>NUCLEOTIDE SEQUENCE</scope>
    <source>
        <strain evidence="2">ChiSjej4B22-9803</strain>
    </source>
</reference>
<protein>
    <recommendedName>
        <fullName evidence="4">Phage portal protein</fullName>
    </recommendedName>
</protein>
<evidence type="ECO:0000313" key="2">
    <source>
        <dbReference type="EMBL" id="HIU48287.1"/>
    </source>
</evidence>
<evidence type="ECO:0008006" key="4">
    <source>
        <dbReference type="Google" id="ProtNLM"/>
    </source>
</evidence>
<evidence type="ECO:0000256" key="1">
    <source>
        <dbReference type="SAM" id="MobiDB-lite"/>
    </source>
</evidence>
<organism evidence="2 3">
    <name type="scientific">Candidatus Avimonoglobus intestinipullorum</name>
    <dbReference type="NCBI Taxonomy" id="2840699"/>
    <lineage>
        <taxon>Bacteria</taxon>
        <taxon>Bacillati</taxon>
        <taxon>Bacillota</taxon>
        <taxon>Clostridia</taxon>
        <taxon>Eubacteriales</taxon>
        <taxon>Candidatus Avimonoglobus</taxon>
    </lineage>
</organism>
<name>A0A9D1LUT4_9FIRM</name>
<accession>A0A9D1LUT4</accession>
<proteinExistence type="predicted"/>
<feature type="compositionally biased region" description="Polar residues" evidence="1">
    <location>
        <begin position="431"/>
        <end position="441"/>
    </location>
</feature>
<feature type="region of interest" description="Disordered" evidence="1">
    <location>
        <begin position="425"/>
        <end position="465"/>
    </location>
</feature>
<evidence type="ECO:0000313" key="3">
    <source>
        <dbReference type="Proteomes" id="UP000824111"/>
    </source>
</evidence>
<dbReference type="Proteomes" id="UP000824111">
    <property type="component" value="Unassembled WGS sequence"/>
</dbReference>
<comment type="caution">
    <text evidence="2">The sequence shown here is derived from an EMBL/GenBank/DDBJ whole genome shotgun (WGS) entry which is preliminary data.</text>
</comment>
<dbReference type="AlphaFoldDB" id="A0A9D1LUT4"/>
<gene>
    <name evidence="2" type="ORF">IAB04_02900</name>
</gene>
<dbReference type="EMBL" id="DVND01000073">
    <property type="protein sequence ID" value="HIU48287.1"/>
    <property type="molecule type" value="Genomic_DNA"/>
</dbReference>